<dbReference type="PROSITE" id="PS50088">
    <property type="entry name" value="ANK_REPEAT"/>
    <property type="match status" value="1"/>
</dbReference>
<feature type="repeat" description="ANK" evidence="1">
    <location>
        <begin position="39"/>
        <end position="71"/>
    </location>
</feature>
<feature type="region of interest" description="Disordered" evidence="2">
    <location>
        <begin position="137"/>
        <end position="170"/>
    </location>
</feature>
<evidence type="ECO:0000256" key="1">
    <source>
        <dbReference type="PROSITE-ProRule" id="PRU00023"/>
    </source>
</evidence>
<dbReference type="InterPro" id="IPR002110">
    <property type="entry name" value="Ankyrin_rpt"/>
</dbReference>
<gene>
    <name evidence="3" type="ORF">INT44_004607</name>
</gene>
<evidence type="ECO:0000313" key="4">
    <source>
        <dbReference type="Proteomes" id="UP000612746"/>
    </source>
</evidence>
<dbReference type="InterPro" id="IPR036770">
    <property type="entry name" value="Ankyrin_rpt-contain_sf"/>
</dbReference>
<dbReference type="OrthoDB" id="539213at2759"/>
<evidence type="ECO:0000256" key="2">
    <source>
        <dbReference type="SAM" id="MobiDB-lite"/>
    </source>
</evidence>
<sequence>MITDEREESLREVAALGNIKAVNHYIHAGVNVNAANKMNNWTPLHWATHRGHVAVIQALLSNGANPALLTNKQQTSADLAKTDEIKALFPAEAFSSAAPEADLPIVPTYLQEPDLDKSWNLPDEFAEQRIKRIMEHQKKLAKEEPQPQATAAAPAAAPAPSKVTPTETSSPEKELLVYLSARADENLLGAIFIDSQSTIEDVIKQINEEIDDIPEQFTISRHNGSLAIPISKKQWTKKTLVHFRDEQDAIVVVPVN</sequence>
<dbReference type="InterPro" id="IPR039195">
    <property type="entry name" value="ANKRD40"/>
</dbReference>
<dbReference type="AlphaFoldDB" id="A0A8H7QCS3"/>
<dbReference type="Gene3D" id="1.25.40.20">
    <property type="entry name" value="Ankyrin repeat-containing domain"/>
    <property type="match status" value="1"/>
</dbReference>
<dbReference type="PROSITE" id="PS50297">
    <property type="entry name" value="ANK_REP_REGION"/>
    <property type="match status" value="1"/>
</dbReference>
<dbReference type="PANTHER" id="PTHR24192:SF3">
    <property type="entry name" value="ANKYRIN REPEAT DOMAIN 40"/>
    <property type="match status" value="1"/>
</dbReference>
<accession>A0A8H7QCS3</accession>
<name>A0A8H7QCS3_9FUNG</name>
<dbReference type="SUPFAM" id="SSF48403">
    <property type="entry name" value="Ankyrin repeat"/>
    <property type="match status" value="1"/>
</dbReference>
<protein>
    <recommendedName>
        <fullName evidence="5">Ankyrin repeat domain-containing protein</fullName>
    </recommendedName>
</protein>
<proteinExistence type="predicted"/>
<organism evidence="3 4">
    <name type="scientific">Umbelopsis vinacea</name>
    <dbReference type="NCBI Taxonomy" id="44442"/>
    <lineage>
        <taxon>Eukaryota</taxon>
        <taxon>Fungi</taxon>
        <taxon>Fungi incertae sedis</taxon>
        <taxon>Mucoromycota</taxon>
        <taxon>Mucoromycotina</taxon>
        <taxon>Umbelopsidomycetes</taxon>
        <taxon>Umbelopsidales</taxon>
        <taxon>Umbelopsidaceae</taxon>
        <taxon>Umbelopsis</taxon>
    </lineage>
</organism>
<evidence type="ECO:0000313" key="3">
    <source>
        <dbReference type="EMBL" id="KAG2189465.1"/>
    </source>
</evidence>
<keyword evidence="4" id="KW-1185">Reference proteome</keyword>
<feature type="compositionally biased region" description="Low complexity" evidence="2">
    <location>
        <begin position="146"/>
        <end position="160"/>
    </location>
</feature>
<keyword evidence="1" id="KW-0040">ANK repeat</keyword>
<dbReference type="EMBL" id="JAEPRA010000001">
    <property type="protein sequence ID" value="KAG2189465.1"/>
    <property type="molecule type" value="Genomic_DNA"/>
</dbReference>
<evidence type="ECO:0008006" key="5">
    <source>
        <dbReference type="Google" id="ProtNLM"/>
    </source>
</evidence>
<dbReference type="Proteomes" id="UP000612746">
    <property type="component" value="Unassembled WGS sequence"/>
</dbReference>
<dbReference type="SMART" id="SM00248">
    <property type="entry name" value="ANK"/>
    <property type="match status" value="1"/>
</dbReference>
<dbReference type="PANTHER" id="PTHR24192">
    <property type="entry name" value="ANKYRIN REPEAT DOMAIN 40"/>
    <property type="match status" value="1"/>
</dbReference>
<comment type="caution">
    <text evidence="3">The sequence shown here is derived from an EMBL/GenBank/DDBJ whole genome shotgun (WGS) entry which is preliminary data.</text>
</comment>
<dbReference type="Pfam" id="PF00023">
    <property type="entry name" value="Ank"/>
    <property type="match status" value="1"/>
</dbReference>
<reference evidence="3" key="1">
    <citation type="submission" date="2020-12" db="EMBL/GenBank/DDBJ databases">
        <title>Metabolic potential, ecology and presence of endohyphal bacteria is reflected in genomic diversity of Mucoromycotina.</title>
        <authorList>
            <person name="Muszewska A."/>
            <person name="Okrasinska A."/>
            <person name="Steczkiewicz K."/>
            <person name="Drgas O."/>
            <person name="Orlowska M."/>
            <person name="Perlinska-Lenart U."/>
            <person name="Aleksandrzak-Piekarczyk T."/>
            <person name="Szatraj K."/>
            <person name="Zielenkiewicz U."/>
            <person name="Pilsyk S."/>
            <person name="Malc E."/>
            <person name="Mieczkowski P."/>
            <person name="Kruszewska J.S."/>
            <person name="Biernat P."/>
            <person name="Pawlowska J."/>
        </authorList>
    </citation>
    <scope>NUCLEOTIDE SEQUENCE</scope>
    <source>
        <strain evidence="3">WA0000051536</strain>
    </source>
</reference>